<evidence type="ECO:0000256" key="1">
    <source>
        <dbReference type="SAM" id="MobiDB-lite"/>
    </source>
</evidence>
<feature type="compositionally biased region" description="Pro residues" evidence="1">
    <location>
        <begin position="1"/>
        <end position="21"/>
    </location>
</feature>
<feature type="region of interest" description="Disordered" evidence="1">
    <location>
        <begin position="1"/>
        <end position="83"/>
    </location>
</feature>
<name>A0A1V2GTW7_9PROT</name>
<feature type="domain" description="Bacterial toxin 50" evidence="2">
    <location>
        <begin position="24"/>
        <end position="109"/>
    </location>
</feature>
<proteinExistence type="predicted"/>
<dbReference type="EMBL" id="MLCO01000419">
    <property type="protein sequence ID" value="ONG44604.1"/>
    <property type="molecule type" value="Genomic_DNA"/>
</dbReference>
<feature type="compositionally biased region" description="Basic and acidic residues" evidence="1">
    <location>
        <begin position="27"/>
        <end position="53"/>
    </location>
</feature>
<keyword evidence="4" id="KW-1185">Reference proteome</keyword>
<reference evidence="3 4" key="1">
    <citation type="submission" date="2016-10" db="EMBL/GenBank/DDBJ databases">
        <title>Draft Genome sequence of Roseomonas sp. strain M3.</title>
        <authorList>
            <person name="Subhash Y."/>
            <person name="Lee S."/>
        </authorList>
    </citation>
    <scope>NUCLEOTIDE SEQUENCE [LARGE SCALE GENOMIC DNA]</scope>
    <source>
        <strain evidence="3 4">M3</strain>
    </source>
</reference>
<evidence type="ECO:0000259" key="2">
    <source>
        <dbReference type="Pfam" id="PF15542"/>
    </source>
</evidence>
<dbReference type="AlphaFoldDB" id="A0A1V2GTW7"/>
<dbReference type="InterPro" id="IPR029100">
    <property type="entry name" value="Ntox50"/>
</dbReference>
<organism evidence="3 4">
    <name type="scientific">Teichococcus deserti</name>
    <dbReference type="NCBI Taxonomy" id="1817963"/>
    <lineage>
        <taxon>Bacteria</taxon>
        <taxon>Pseudomonadati</taxon>
        <taxon>Pseudomonadota</taxon>
        <taxon>Alphaproteobacteria</taxon>
        <taxon>Acetobacterales</taxon>
        <taxon>Roseomonadaceae</taxon>
        <taxon>Roseomonas</taxon>
    </lineage>
</organism>
<feature type="non-terminal residue" evidence="3">
    <location>
        <position position="1"/>
    </location>
</feature>
<evidence type="ECO:0000313" key="3">
    <source>
        <dbReference type="EMBL" id="ONG44604.1"/>
    </source>
</evidence>
<accession>A0A1V2GTW7</accession>
<dbReference type="Proteomes" id="UP000188879">
    <property type="component" value="Unassembled WGS sequence"/>
</dbReference>
<evidence type="ECO:0000313" key="4">
    <source>
        <dbReference type="Proteomes" id="UP000188879"/>
    </source>
</evidence>
<sequence>PETPPSAPPPNTTGPKQPVPVSPKQGRHIEGQQTDAKRGTITADPREVLDTHAGKGQQVGKIPVGEPGSKERIDTGGKPLGIYRHADGREAETTRGMIHYGKDGAHIVPARPEGWVE</sequence>
<protein>
    <recommendedName>
        <fullName evidence="2">Bacterial toxin 50 domain-containing protein</fullName>
    </recommendedName>
</protein>
<dbReference type="Pfam" id="PF15542">
    <property type="entry name" value="Ntox50"/>
    <property type="match status" value="1"/>
</dbReference>
<dbReference type="RefSeq" id="WP_076960504.1">
    <property type="nucleotide sequence ID" value="NZ_MLCO01000419.1"/>
</dbReference>
<gene>
    <name evidence="3" type="ORF">BKE38_28030</name>
</gene>
<comment type="caution">
    <text evidence="3">The sequence shown here is derived from an EMBL/GenBank/DDBJ whole genome shotgun (WGS) entry which is preliminary data.</text>
</comment>